<name>A0ABS1CFN3_9GAMM</name>
<evidence type="ECO:0000313" key="4">
    <source>
        <dbReference type="Proteomes" id="UP000748752"/>
    </source>
</evidence>
<accession>A0ABS1CFN3</accession>
<protein>
    <submittedName>
        <fullName evidence="3">Transposase</fullName>
    </submittedName>
</protein>
<organism evidence="3 4">
    <name type="scientific">Thiohalocapsa halophila</name>
    <dbReference type="NCBI Taxonomy" id="69359"/>
    <lineage>
        <taxon>Bacteria</taxon>
        <taxon>Pseudomonadati</taxon>
        <taxon>Pseudomonadota</taxon>
        <taxon>Gammaproteobacteria</taxon>
        <taxon>Chromatiales</taxon>
        <taxon>Chromatiaceae</taxon>
        <taxon>Thiohalocapsa</taxon>
    </lineage>
</organism>
<gene>
    <name evidence="3" type="ORF">CKO31_07140</name>
</gene>
<feature type="compositionally biased region" description="Basic and acidic residues" evidence="1">
    <location>
        <begin position="1"/>
        <end position="10"/>
    </location>
</feature>
<dbReference type="InterPro" id="IPR025668">
    <property type="entry name" value="Tnp_DDE_dom"/>
</dbReference>
<reference evidence="3 4" key="1">
    <citation type="journal article" date="2020" name="Microorganisms">
        <title>Osmotic Adaptation and Compatible Solute Biosynthesis of Phototrophic Bacteria as Revealed from Genome Analyses.</title>
        <authorList>
            <person name="Imhoff J.F."/>
            <person name="Rahn T."/>
            <person name="Kunzel S."/>
            <person name="Keller A."/>
            <person name="Neulinger S.C."/>
        </authorList>
    </citation>
    <scope>NUCLEOTIDE SEQUENCE [LARGE SCALE GENOMIC DNA]</scope>
    <source>
        <strain evidence="3 4">DSM 6210</strain>
    </source>
</reference>
<dbReference type="Pfam" id="PF13701">
    <property type="entry name" value="DDE_Tnp_1_4"/>
    <property type="match status" value="1"/>
</dbReference>
<feature type="domain" description="Transposase DDE" evidence="2">
    <location>
        <begin position="97"/>
        <end position="483"/>
    </location>
</feature>
<proteinExistence type="predicted"/>
<sequence>MLKSLRKEVPMNDLSLHPSGAAPTPPESDCRALVPAEGPVAVDTFGGRVHVEWDPSAAVTPLGQLPFFAEFLKVSGRFDQWVETCPVSWRSNNAPNKRDVLGTAVLAILCGHWRYAHISALRGDQVNAELLGMEKMVSEDSVRATFARMDEDAALAWLRRHLLAVTEPLLAEPWILDADVTVKPIYGHQEGAVLGYNPHKPGRPSHTYHTYMIAHLRLVLDVEVQPGNQHHSKFSAPGLWDLLDRIGRARWPRLLRGDRDWGTEGNMQRCEQAGLAYLFKQRMTKRTKALVERLLRDAEWTNAGQGWQGAEAQLRLAGWSRARRVVVLRRRLKKDLAIEDRGESGQLRLSFTEVEDDVRLYEYAVLVTSLDAEILTIAGLYRDRADCENNFDELKNQWGWGGFTTTDLKRCRIMASMTALVYDWWSIFARLAEPDKHSESITSRPLLLNAPARRIDHARQRRLVISHHHAEAGWVERACRNLAAFLHGLRLTAEQLTPTQRWYRILSRAMRKYLHGRQLQPPDPLPAPP</sequence>
<evidence type="ECO:0000313" key="3">
    <source>
        <dbReference type="EMBL" id="MBK1630523.1"/>
    </source>
</evidence>
<dbReference type="EMBL" id="NRRV01000012">
    <property type="protein sequence ID" value="MBK1630523.1"/>
    <property type="molecule type" value="Genomic_DNA"/>
</dbReference>
<dbReference type="Proteomes" id="UP000748752">
    <property type="component" value="Unassembled WGS sequence"/>
</dbReference>
<evidence type="ECO:0000259" key="2">
    <source>
        <dbReference type="Pfam" id="PF13701"/>
    </source>
</evidence>
<comment type="caution">
    <text evidence="3">The sequence shown here is derived from an EMBL/GenBank/DDBJ whole genome shotgun (WGS) entry which is preliminary data.</text>
</comment>
<evidence type="ECO:0000256" key="1">
    <source>
        <dbReference type="SAM" id="MobiDB-lite"/>
    </source>
</evidence>
<keyword evidence="4" id="KW-1185">Reference proteome</keyword>
<feature type="region of interest" description="Disordered" evidence="1">
    <location>
        <begin position="1"/>
        <end position="30"/>
    </location>
</feature>